<dbReference type="Proteomes" id="UP001398556">
    <property type="component" value="Unassembled WGS sequence"/>
</dbReference>
<dbReference type="InterPro" id="IPR019734">
    <property type="entry name" value="TPR_rpt"/>
</dbReference>
<reference evidence="12 13" key="1">
    <citation type="submission" date="2024-04" db="EMBL/GenBank/DDBJ databases">
        <title>Flavobacterium sp. DGU99 16S ribosomal RNA gene Genome sequencing and assembly.</title>
        <authorList>
            <person name="Park S."/>
        </authorList>
    </citation>
    <scope>NUCLEOTIDE SEQUENCE [LARGE SCALE GENOMIC DNA]</scope>
    <source>
        <strain evidence="12 13">DGU99</strain>
    </source>
</reference>
<dbReference type="Gene3D" id="1.20.5.1930">
    <property type="match status" value="1"/>
</dbReference>
<keyword evidence="13" id="KW-1185">Reference proteome</keyword>
<keyword evidence="4" id="KW-0808">Transferase</keyword>
<dbReference type="PANTHER" id="PTHR24421">
    <property type="entry name" value="NITRATE/NITRITE SENSOR PROTEIN NARX-RELATED"/>
    <property type="match status" value="1"/>
</dbReference>
<protein>
    <recommendedName>
        <fullName evidence="2">histidine kinase</fullName>
        <ecNumber evidence="2">2.7.13.3</ecNumber>
    </recommendedName>
</protein>
<dbReference type="InterPro" id="IPR036890">
    <property type="entry name" value="HATPase_C_sf"/>
</dbReference>
<evidence type="ECO:0000256" key="9">
    <source>
        <dbReference type="PROSITE-ProRule" id="PRU00339"/>
    </source>
</evidence>
<evidence type="ECO:0000256" key="10">
    <source>
        <dbReference type="SAM" id="Phobius"/>
    </source>
</evidence>
<dbReference type="Pfam" id="PF07730">
    <property type="entry name" value="HisKA_3"/>
    <property type="match status" value="1"/>
</dbReference>
<feature type="transmembrane region" description="Helical" evidence="10">
    <location>
        <begin position="389"/>
        <end position="409"/>
    </location>
</feature>
<dbReference type="Gene3D" id="3.30.565.10">
    <property type="entry name" value="Histidine kinase-like ATPase, C-terminal domain"/>
    <property type="match status" value="1"/>
</dbReference>
<keyword evidence="5" id="KW-0547">Nucleotide-binding</keyword>
<dbReference type="SMART" id="SM00387">
    <property type="entry name" value="HATPase_c"/>
    <property type="match status" value="1"/>
</dbReference>
<sequence length="641" mass="74028">MRRSLFYILFFANIAFSQKANPTIDSLKNALKTETKLEKLKTLIKLSDEYSSVDLEQSRKVSYQALRLSRVLNNATYIAMSFNCIANVHQYKSELDSALYFHKKALCVRNSIKDSLGIADTYNNIGIVYDTKGQFDTALKYYFRALYFYEKKNDIAKQAMTNTNIGIIYRAEKEYDKALFYYRKALSLYLKTSDKIGQTIAAGNLGGILINFKRYHESLKYSFIARQGYQQLGYKRYLAYPLSNIAIVYDSLHRYGLAEKNYEKVIQLHQQFQNAFEVAENANAFAQCLIKQKKYKESINLSLKAVEYAKKSDAYLLEVYAYKNLQKAYTYSNNFEKANHYAGLYIVGKDSLFESEKTKTIFDLETKYQTAKKEQLLIQKEAETNQKNILLIGLSVLTVLVGLIGFLIYRQQKLRNIQQEQEFELKNAISEIETQNKLQQQRLDISRDLHDNIGAQLTFIISSVDNIRYAFEITNKKLDDKLSNISSFARATIIELRDTIWAMNNSEITFEDLNIRIHNFIEKAKEFKEQINFLFIASKEIMSVKLTSVEGMNLYRIIQEAVNNSIKYSDANEISIDVNQVENQIQITIKDNGQGFDPENIERGNGLQNMQDRIEAMQGKFNLMSESGKGTKIVLSFSKNT</sequence>
<dbReference type="GO" id="GO:0016301">
    <property type="term" value="F:kinase activity"/>
    <property type="evidence" value="ECO:0007669"/>
    <property type="project" value="UniProtKB-KW"/>
</dbReference>
<evidence type="ECO:0000256" key="2">
    <source>
        <dbReference type="ARBA" id="ARBA00012438"/>
    </source>
</evidence>
<dbReference type="Pfam" id="PF13424">
    <property type="entry name" value="TPR_12"/>
    <property type="match status" value="1"/>
</dbReference>
<dbReference type="Gene3D" id="1.25.40.10">
    <property type="entry name" value="Tetratricopeptide repeat domain"/>
    <property type="match status" value="2"/>
</dbReference>
<evidence type="ECO:0000256" key="6">
    <source>
        <dbReference type="ARBA" id="ARBA00022777"/>
    </source>
</evidence>
<name>A0ABU9HI08_9FLAO</name>
<keyword evidence="7" id="KW-0067">ATP-binding</keyword>
<dbReference type="EC" id="2.7.13.3" evidence="2"/>
<evidence type="ECO:0000313" key="13">
    <source>
        <dbReference type="Proteomes" id="UP001398556"/>
    </source>
</evidence>
<keyword evidence="10" id="KW-0812">Transmembrane</keyword>
<comment type="catalytic activity">
    <reaction evidence="1">
        <text>ATP + protein L-histidine = ADP + protein N-phospho-L-histidine.</text>
        <dbReference type="EC" id="2.7.13.3"/>
    </reaction>
</comment>
<evidence type="ECO:0000256" key="5">
    <source>
        <dbReference type="ARBA" id="ARBA00022741"/>
    </source>
</evidence>
<evidence type="ECO:0000313" key="12">
    <source>
        <dbReference type="EMBL" id="MEL1239746.1"/>
    </source>
</evidence>
<dbReference type="SMART" id="SM00028">
    <property type="entry name" value="TPR"/>
    <property type="match status" value="4"/>
</dbReference>
<dbReference type="CDD" id="cd16917">
    <property type="entry name" value="HATPase_UhpB-NarQ-NarX-like"/>
    <property type="match status" value="1"/>
</dbReference>
<keyword evidence="8" id="KW-0902">Two-component regulatory system</keyword>
<keyword evidence="10" id="KW-0472">Membrane</keyword>
<keyword evidence="10" id="KW-1133">Transmembrane helix</keyword>
<dbReference type="SUPFAM" id="SSF55874">
    <property type="entry name" value="ATPase domain of HSP90 chaperone/DNA topoisomerase II/histidine kinase"/>
    <property type="match status" value="1"/>
</dbReference>
<comment type="caution">
    <text evidence="12">The sequence shown here is derived from an EMBL/GenBank/DDBJ whole genome shotgun (WGS) entry which is preliminary data.</text>
</comment>
<organism evidence="12 13">
    <name type="scientific">Flavobacterium flavipallidum</name>
    <dbReference type="NCBI Taxonomy" id="3139140"/>
    <lineage>
        <taxon>Bacteria</taxon>
        <taxon>Pseudomonadati</taxon>
        <taxon>Bacteroidota</taxon>
        <taxon>Flavobacteriia</taxon>
        <taxon>Flavobacteriales</taxon>
        <taxon>Flavobacteriaceae</taxon>
        <taxon>Flavobacterium</taxon>
    </lineage>
</organism>
<evidence type="ECO:0000256" key="1">
    <source>
        <dbReference type="ARBA" id="ARBA00000085"/>
    </source>
</evidence>
<dbReference type="InterPro" id="IPR003594">
    <property type="entry name" value="HATPase_dom"/>
</dbReference>
<accession>A0ABU9HI08</accession>
<dbReference type="PROSITE" id="PS50005">
    <property type="entry name" value="TPR"/>
    <property type="match status" value="2"/>
</dbReference>
<gene>
    <name evidence="12" type="ORF">AAEO59_01675</name>
</gene>
<evidence type="ECO:0000256" key="3">
    <source>
        <dbReference type="ARBA" id="ARBA00022553"/>
    </source>
</evidence>
<feature type="repeat" description="TPR" evidence="9">
    <location>
        <begin position="119"/>
        <end position="152"/>
    </location>
</feature>
<dbReference type="EMBL" id="JBBYHU010000002">
    <property type="protein sequence ID" value="MEL1239746.1"/>
    <property type="molecule type" value="Genomic_DNA"/>
</dbReference>
<feature type="domain" description="Histidine kinase" evidence="11">
    <location>
        <begin position="554"/>
        <end position="641"/>
    </location>
</feature>
<dbReference type="SUPFAM" id="SSF48452">
    <property type="entry name" value="TPR-like"/>
    <property type="match status" value="2"/>
</dbReference>
<feature type="repeat" description="TPR" evidence="9">
    <location>
        <begin position="159"/>
        <end position="192"/>
    </location>
</feature>
<dbReference type="PANTHER" id="PTHR24421:SF10">
    <property type="entry name" value="NITRATE_NITRITE SENSOR PROTEIN NARQ"/>
    <property type="match status" value="1"/>
</dbReference>
<dbReference type="Pfam" id="PF13181">
    <property type="entry name" value="TPR_8"/>
    <property type="match status" value="1"/>
</dbReference>
<dbReference type="InterPro" id="IPR050482">
    <property type="entry name" value="Sensor_HK_TwoCompSys"/>
</dbReference>
<evidence type="ECO:0000259" key="11">
    <source>
        <dbReference type="PROSITE" id="PS50109"/>
    </source>
</evidence>
<evidence type="ECO:0000256" key="4">
    <source>
        <dbReference type="ARBA" id="ARBA00022679"/>
    </source>
</evidence>
<proteinExistence type="predicted"/>
<keyword evidence="9" id="KW-0802">TPR repeat</keyword>
<dbReference type="Pfam" id="PF02518">
    <property type="entry name" value="HATPase_c"/>
    <property type="match status" value="1"/>
</dbReference>
<dbReference type="InterPro" id="IPR005467">
    <property type="entry name" value="His_kinase_dom"/>
</dbReference>
<dbReference type="InterPro" id="IPR011990">
    <property type="entry name" value="TPR-like_helical_dom_sf"/>
</dbReference>
<evidence type="ECO:0000256" key="7">
    <source>
        <dbReference type="ARBA" id="ARBA00022840"/>
    </source>
</evidence>
<dbReference type="InterPro" id="IPR011712">
    <property type="entry name" value="Sig_transdc_His_kin_sub3_dim/P"/>
</dbReference>
<dbReference type="RefSeq" id="WP_341699013.1">
    <property type="nucleotide sequence ID" value="NZ_JBBYHU010000002.1"/>
</dbReference>
<dbReference type="PROSITE" id="PS50109">
    <property type="entry name" value="HIS_KIN"/>
    <property type="match status" value="1"/>
</dbReference>
<keyword evidence="6 12" id="KW-0418">Kinase</keyword>
<keyword evidence="3" id="KW-0597">Phosphoprotein</keyword>
<evidence type="ECO:0000256" key="8">
    <source>
        <dbReference type="ARBA" id="ARBA00023012"/>
    </source>
</evidence>